<dbReference type="STRING" id="1235802.C823_00966"/>
<feature type="domain" description="DUF7000" evidence="1">
    <location>
        <begin position="14"/>
        <end position="162"/>
    </location>
</feature>
<accession>N2BGD8</accession>
<dbReference type="Pfam" id="PF22526">
    <property type="entry name" value="DUF7000"/>
    <property type="match status" value="1"/>
</dbReference>
<protein>
    <recommendedName>
        <fullName evidence="1">DUF7000 domain-containing protein</fullName>
    </recommendedName>
</protein>
<dbReference type="eggNOG" id="ENOG5030VCV">
    <property type="taxonomic scope" value="Bacteria"/>
</dbReference>
<reference evidence="2 3" key="1">
    <citation type="journal article" date="2014" name="Genome Announc.">
        <title>Draft genome sequences of the altered schaedler flora, a defined bacterial community from gnotobiotic mice.</title>
        <authorList>
            <person name="Wannemuehler M.J."/>
            <person name="Overstreet A.M."/>
            <person name="Ward D.V."/>
            <person name="Phillips G.J."/>
        </authorList>
    </citation>
    <scope>NUCLEOTIDE SEQUENCE [LARGE SCALE GENOMIC DNA]</scope>
    <source>
        <strain evidence="2 3">ASF492</strain>
    </source>
</reference>
<sequence>MAVLEESTTEKDISKCIEIYKEQLIQGNIRYAYVRLMKYMGELKAQFPQQYATGNISLGYLDYTYFPFFNAYLRQHKLRFGIVLNHPQMQFELWLMGQNASVQKTYWERLKNTDWNKNVMTMPQYSVLEVCLENTIDFNNKTLMTNRIFNTAISLAEKIQHFFGGF</sequence>
<comment type="caution">
    <text evidence="2">The sequence shown here is derived from an EMBL/GenBank/DDBJ whole genome shotgun (WGS) entry which is preliminary data.</text>
</comment>
<keyword evidence="3" id="KW-1185">Reference proteome</keyword>
<evidence type="ECO:0000313" key="2">
    <source>
        <dbReference type="EMBL" id="EMZ35894.1"/>
    </source>
</evidence>
<dbReference type="OrthoDB" id="9816011at2"/>
<evidence type="ECO:0000313" key="3">
    <source>
        <dbReference type="Proteomes" id="UP000012589"/>
    </source>
</evidence>
<organism evidence="2 3">
    <name type="scientific">Eubacterium plexicaudatum ASF492</name>
    <dbReference type="NCBI Taxonomy" id="1235802"/>
    <lineage>
        <taxon>Bacteria</taxon>
        <taxon>Bacillati</taxon>
        <taxon>Bacillota</taxon>
        <taxon>Clostridia</taxon>
        <taxon>Eubacteriales</taxon>
        <taxon>Eubacteriaceae</taxon>
        <taxon>Eubacterium</taxon>
    </lineage>
</organism>
<dbReference type="EMBL" id="AQFT01000024">
    <property type="protein sequence ID" value="EMZ35894.1"/>
    <property type="molecule type" value="Genomic_DNA"/>
</dbReference>
<dbReference type="HOGENOM" id="CLU_136683_0_0_9"/>
<evidence type="ECO:0000259" key="1">
    <source>
        <dbReference type="Pfam" id="PF22526"/>
    </source>
</evidence>
<dbReference type="InterPro" id="IPR054269">
    <property type="entry name" value="DUF7000"/>
</dbReference>
<dbReference type="AlphaFoldDB" id="N2BGD8"/>
<gene>
    <name evidence="2" type="ORF">C823_00966</name>
</gene>
<name>N2BGD8_9FIRM</name>
<dbReference type="Proteomes" id="UP000012589">
    <property type="component" value="Unassembled WGS sequence"/>
</dbReference>
<dbReference type="PATRIC" id="fig|1235802.3.peg.1037"/>
<proteinExistence type="predicted"/>